<comment type="caution">
    <text evidence="1">The sequence shown here is derived from an EMBL/GenBank/DDBJ whole genome shotgun (WGS) entry which is preliminary data.</text>
</comment>
<sequence length="218" mass="23376">MANHDPTTLNERNITNEKRELTAVTEGEGVPRKHGSQNVDQATQYKAPERPYSVYSRSEKWMIVVISSVAGIFSPLTANIYFPAIPELSRAFGKSVELINLTVTMYMVLQGVSPMLWGTLADNWGRRPIFLACMLVLSLACVGLALVPTNAYWLLMVLRCLQAAGSASTIALGAGVIADIATRAERGGFFGLYSIGANLGPCIGPVIGGALSGSLGWR</sequence>
<dbReference type="EMBL" id="MU275046">
    <property type="protein sequence ID" value="KAI0082961.1"/>
    <property type="molecule type" value="Genomic_DNA"/>
</dbReference>
<evidence type="ECO:0000313" key="2">
    <source>
        <dbReference type="Proteomes" id="UP001055072"/>
    </source>
</evidence>
<protein>
    <submittedName>
        <fullName evidence="1">Major facilitator superfamily domain-containing protein</fullName>
    </submittedName>
</protein>
<keyword evidence="2" id="KW-1185">Reference proteome</keyword>
<organism evidence="1 2">
    <name type="scientific">Irpex rosettiformis</name>
    <dbReference type="NCBI Taxonomy" id="378272"/>
    <lineage>
        <taxon>Eukaryota</taxon>
        <taxon>Fungi</taxon>
        <taxon>Dikarya</taxon>
        <taxon>Basidiomycota</taxon>
        <taxon>Agaricomycotina</taxon>
        <taxon>Agaricomycetes</taxon>
        <taxon>Polyporales</taxon>
        <taxon>Irpicaceae</taxon>
        <taxon>Irpex</taxon>
    </lineage>
</organism>
<name>A0ACB8TLW8_9APHY</name>
<dbReference type="Proteomes" id="UP001055072">
    <property type="component" value="Unassembled WGS sequence"/>
</dbReference>
<gene>
    <name evidence="1" type="ORF">BDY19DRAFT_999017</name>
</gene>
<proteinExistence type="predicted"/>
<accession>A0ACB8TLW8</accession>
<evidence type="ECO:0000313" key="1">
    <source>
        <dbReference type="EMBL" id="KAI0082961.1"/>
    </source>
</evidence>
<reference evidence="1" key="1">
    <citation type="journal article" date="2021" name="Environ. Microbiol.">
        <title>Gene family expansions and transcriptome signatures uncover fungal adaptations to wood decay.</title>
        <authorList>
            <person name="Hage H."/>
            <person name="Miyauchi S."/>
            <person name="Viragh M."/>
            <person name="Drula E."/>
            <person name="Min B."/>
            <person name="Chaduli D."/>
            <person name="Navarro D."/>
            <person name="Favel A."/>
            <person name="Norest M."/>
            <person name="Lesage-Meessen L."/>
            <person name="Balint B."/>
            <person name="Merenyi Z."/>
            <person name="de Eugenio L."/>
            <person name="Morin E."/>
            <person name="Martinez A.T."/>
            <person name="Baldrian P."/>
            <person name="Stursova M."/>
            <person name="Martinez M.J."/>
            <person name="Novotny C."/>
            <person name="Magnuson J.K."/>
            <person name="Spatafora J.W."/>
            <person name="Maurice S."/>
            <person name="Pangilinan J."/>
            <person name="Andreopoulos W."/>
            <person name="LaButti K."/>
            <person name="Hundley H."/>
            <person name="Na H."/>
            <person name="Kuo A."/>
            <person name="Barry K."/>
            <person name="Lipzen A."/>
            <person name="Henrissat B."/>
            <person name="Riley R."/>
            <person name="Ahrendt S."/>
            <person name="Nagy L.G."/>
            <person name="Grigoriev I.V."/>
            <person name="Martin F."/>
            <person name="Rosso M.N."/>
        </authorList>
    </citation>
    <scope>NUCLEOTIDE SEQUENCE</scope>
    <source>
        <strain evidence="1">CBS 384.51</strain>
    </source>
</reference>